<dbReference type="RefSeq" id="WP_147343566.1">
    <property type="nucleotide sequence ID" value="NZ_JADMVQ010000002.1"/>
</dbReference>
<evidence type="ECO:0000313" key="1">
    <source>
        <dbReference type="EMBL" id="KAA3798471.1"/>
    </source>
</evidence>
<name>A0A6N3V2V6_BACOV</name>
<evidence type="ECO:0000313" key="2">
    <source>
        <dbReference type="Proteomes" id="UP000460135"/>
    </source>
</evidence>
<comment type="caution">
    <text evidence="1">The sequence shown here is derived from an EMBL/GenBank/DDBJ whole genome shotgun (WGS) entry which is preliminary data.</text>
</comment>
<dbReference type="Proteomes" id="UP000460135">
    <property type="component" value="Unassembled WGS sequence"/>
</dbReference>
<gene>
    <name evidence="1" type="ORF">F3F51_26335</name>
</gene>
<accession>A0A6N3V2V6</accession>
<organism evidence="1 2">
    <name type="scientific">Bacteroides ovatus</name>
    <dbReference type="NCBI Taxonomy" id="28116"/>
    <lineage>
        <taxon>Bacteria</taxon>
        <taxon>Pseudomonadati</taxon>
        <taxon>Bacteroidota</taxon>
        <taxon>Bacteroidia</taxon>
        <taxon>Bacteroidales</taxon>
        <taxon>Bacteroidaceae</taxon>
        <taxon>Bacteroides</taxon>
    </lineage>
</organism>
<dbReference type="AlphaFoldDB" id="A0A6N3V2V6"/>
<reference evidence="1 2" key="1">
    <citation type="journal article" date="2019" name="Nat. Med.">
        <title>A library of human gut bacterial isolates paired with longitudinal multiomics data enables mechanistic microbiome research.</title>
        <authorList>
            <person name="Poyet M."/>
            <person name="Groussin M."/>
            <person name="Gibbons S.M."/>
            <person name="Avila-Pacheco J."/>
            <person name="Jiang X."/>
            <person name="Kearney S.M."/>
            <person name="Perrotta A.R."/>
            <person name="Berdy B."/>
            <person name="Zhao S."/>
            <person name="Lieberman T.D."/>
            <person name="Swanson P.K."/>
            <person name="Smith M."/>
            <person name="Roesemann S."/>
            <person name="Alexander J.E."/>
            <person name="Rich S.A."/>
            <person name="Livny J."/>
            <person name="Vlamakis H."/>
            <person name="Clish C."/>
            <person name="Bullock K."/>
            <person name="Deik A."/>
            <person name="Scott J."/>
            <person name="Pierce K.A."/>
            <person name="Xavier R.J."/>
            <person name="Alm E.J."/>
        </authorList>
    </citation>
    <scope>NUCLEOTIDE SEQUENCE [LARGE SCALE GENOMIC DNA]</scope>
    <source>
        <strain evidence="1 2">BIOML-A183</strain>
    </source>
</reference>
<sequence length="106" mass="12075">MKVCVLQVFFLFSSTKIGHDRPSVKDRYAISDKNILRSYRRAVFLSEIPCLPFVHALGDVQEKRKKMGWAVRGGGFSPDETFASTLSELQQFVRKNPLSTFLLYSA</sequence>
<protein>
    <submittedName>
        <fullName evidence="1">Uncharacterized protein</fullName>
    </submittedName>
</protein>
<proteinExistence type="predicted"/>
<dbReference type="EMBL" id="VWLX01000029">
    <property type="protein sequence ID" value="KAA3798471.1"/>
    <property type="molecule type" value="Genomic_DNA"/>
</dbReference>